<comment type="subcellular location">
    <subcellularLocation>
        <location evidence="1">Cytoplasm</location>
        <location evidence="1">Cytosol</location>
    </subcellularLocation>
</comment>
<evidence type="ECO:0000256" key="7">
    <source>
        <dbReference type="ARBA" id="ARBA00093797"/>
    </source>
</evidence>
<keyword evidence="4" id="KW-0143">Chaperone</keyword>
<sequence length="110" mass="13299">MDLRTYLEKFRDVTLDVINAFKKEEYELGNNLLDKRREVIGEIEQIEYTIEEFKALDEEFKLLDLNKELEETVEKERIKIRKQLDEINIRRNANNGYNTQNKSVIFSRKI</sequence>
<dbReference type="InterPro" id="IPR008622">
    <property type="entry name" value="FliT"/>
</dbReference>
<gene>
    <name evidence="8" type="primary">fliT</name>
    <name evidence="8" type="ORF">NCTC13028_02156</name>
</gene>
<reference evidence="8 9" key="1">
    <citation type="submission" date="2018-06" db="EMBL/GenBank/DDBJ databases">
        <authorList>
            <consortium name="Pathogen Informatics"/>
            <person name="Doyle S."/>
        </authorList>
    </citation>
    <scope>NUCLEOTIDE SEQUENCE [LARGE SCALE GENOMIC DNA]</scope>
    <source>
        <strain evidence="8 9">NCTC13028</strain>
    </source>
</reference>
<keyword evidence="8" id="KW-0969">Cilium</keyword>
<proteinExistence type="inferred from homology"/>
<organism evidence="8 9">
    <name type="scientific">Clostridium cochlearium</name>
    <dbReference type="NCBI Taxonomy" id="1494"/>
    <lineage>
        <taxon>Bacteria</taxon>
        <taxon>Bacillati</taxon>
        <taxon>Bacillota</taxon>
        <taxon>Clostridia</taxon>
        <taxon>Eubacteriales</taxon>
        <taxon>Clostridiaceae</taxon>
        <taxon>Clostridium</taxon>
    </lineage>
</organism>
<dbReference type="AlphaFoldDB" id="A0A2X2W327"/>
<dbReference type="Pfam" id="PF05400">
    <property type="entry name" value="FliT"/>
    <property type="match status" value="1"/>
</dbReference>
<dbReference type="EMBL" id="UAWC01000025">
    <property type="protein sequence ID" value="SQB35756.1"/>
    <property type="molecule type" value="Genomic_DNA"/>
</dbReference>
<keyword evidence="2" id="KW-0963">Cytoplasm</keyword>
<accession>A0A2X2W327</accession>
<comment type="function">
    <text evidence="5">May act as an export chaperone for the filament capping protein FliD.</text>
</comment>
<evidence type="ECO:0000313" key="9">
    <source>
        <dbReference type="Proteomes" id="UP000250223"/>
    </source>
</evidence>
<dbReference type="Proteomes" id="UP000250223">
    <property type="component" value="Unassembled WGS sequence"/>
</dbReference>
<keyword evidence="8" id="KW-0282">Flagellum</keyword>
<evidence type="ECO:0000256" key="1">
    <source>
        <dbReference type="ARBA" id="ARBA00004514"/>
    </source>
</evidence>
<evidence type="ECO:0000313" key="8">
    <source>
        <dbReference type="EMBL" id="SQB35756.1"/>
    </source>
</evidence>
<evidence type="ECO:0000256" key="6">
    <source>
        <dbReference type="ARBA" id="ARBA00093785"/>
    </source>
</evidence>
<keyword evidence="8" id="KW-0966">Cell projection</keyword>
<keyword evidence="3" id="KW-1005">Bacterial flagellum biogenesis</keyword>
<protein>
    <recommendedName>
        <fullName evidence="7">Flagellar protein FliT</fullName>
    </recommendedName>
</protein>
<comment type="similarity">
    <text evidence="6">Belongs to the bacillales FliT family.</text>
</comment>
<name>A0A2X2W327_CLOCO</name>
<evidence type="ECO:0000256" key="4">
    <source>
        <dbReference type="ARBA" id="ARBA00023186"/>
    </source>
</evidence>
<evidence type="ECO:0000256" key="2">
    <source>
        <dbReference type="ARBA" id="ARBA00022490"/>
    </source>
</evidence>
<evidence type="ECO:0000256" key="5">
    <source>
        <dbReference type="ARBA" id="ARBA00093765"/>
    </source>
</evidence>
<evidence type="ECO:0000256" key="3">
    <source>
        <dbReference type="ARBA" id="ARBA00022795"/>
    </source>
</evidence>
<dbReference type="RefSeq" id="WP_111921743.1">
    <property type="nucleotide sequence ID" value="NZ_UAWC01000025.1"/>
</dbReference>